<dbReference type="EMBL" id="JACGWK010000006">
    <property type="protein sequence ID" value="KAL0348119.1"/>
    <property type="molecule type" value="Genomic_DNA"/>
</dbReference>
<dbReference type="InterPro" id="IPR017451">
    <property type="entry name" value="F-box-assoc_interact_dom"/>
</dbReference>
<dbReference type="PANTHER" id="PTHR31672:SF13">
    <property type="entry name" value="F-BOX PROTEIN CPR30-LIKE"/>
    <property type="match status" value="1"/>
</dbReference>
<accession>A0AAW2NX32</accession>
<sequence>MFIKQHSEIRASKGKGYLLYFPMYHQIGRAFRLLCEETFEQVQDIDIPFRPVDMSLIVIGSCNGLLCLSDSRRFGTAIYLCNPYIRRYRVINHPISGVVRSSDPINDIVTLGFGYYDKTDDYKIIRIEALSDEHDDYLDLSFKYYKTAKRTTKVEVYSSITNSWKNVEVECFSWKMYDVKYRLVVCDSVHWKAYYSEANKDVLVILAFHLGNETFQQIRLPNYEVGSKDMMEWITLYKGNLSLFLFNHVDHQHPWQEQYCYLWVMKEYGVYGSWTKTVTITVAPGIVRPLGFTRNDEIIFEDYEQDLVMCRFDSSSTAKVLKVKATGLLYFGVVHG</sequence>
<dbReference type="Pfam" id="PF07734">
    <property type="entry name" value="FBA_1"/>
    <property type="match status" value="1"/>
</dbReference>
<comment type="caution">
    <text evidence="2">The sequence shown here is derived from an EMBL/GenBank/DDBJ whole genome shotgun (WGS) entry which is preliminary data.</text>
</comment>
<dbReference type="InterPro" id="IPR050796">
    <property type="entry name" value="SCF_F-box_component"/>
</dbReference>
<dbReference type="AlphaFoldDB" id="A0AAW2NX32"/>
<protein>
    <submittedName>
        <fullName evidence="2">F-box/kelch-repeat protein</fullName>
    </submittedName>
</protein>
<proteinExistence type="predicted"/>
<dbReference type="PANTHER" id="PTHR31672">
    <property type="entry name" value="BNACNNG10540D PROTEIN"/>
    <property type="match status" value="1"/>
</dbReference>
<name>A0AAW2NX32_9LAMI</name>
<gene>
    <name evidence="2" type="ORF">Sangu_1039700</name>
</gene>
<reference evidence="2" key="2">
    <citation type="journal article" date="2024" name="Plant">
        <title>Genomic evolution and insights into agronomic trait innovations of Sesamum species.</title>
        <authorList>
            <person name="Miao H."/>
            <person name="Wang L."/>
            <person name="Qu L."/>
            <person name="Liu H."/>
            <person name="Sun Y."/>
            <person name="Le M."/>
            <person name="Wang Q."/>
            <person name="Wei S."/>
            <person name="Zheng Y."/>
            <person name="Lin W."/>
            <person name="Duan Y."/>
            <person name="Cao H."/>
            <person name="Xiong S."/>
            <person name="Wang X."/>
            <person name="Wei L."/>
            <person name="Li C."/>
            <person name="Ma Q."/>
            <person name="Ju M."/>
            <person name="Zhao R."/>
            <person name="Li G."/>
            <person name="Mu C."/>
            <person name="Tian Q."/>
            <person name="Mei H."/>
            <person name="Zhang T."/>
            <person name="Gao T."/>
            <person name="Zhang H."/>
        </authorList>
    </citation>
    <scope>NUCLEOTIDE SEQUENCE</scope>
    <source>
        <strain evidence="2">G01</strain>
    </source>
</reference>
<dbReference type="NCBIfam" id="TIGR01640">
    <property type="entry name" value="F_box_assoc_1"/>
    <property type="match status" value="1"/>
</dbReference>
<organism evidence="2">
    <name type="scientific">Sesamum angustifolium</name>
    <dbReference type="NCBI Taxonomy" id="2727405"/>
    <lineage>
        <taxon>Eukaryota</taxon>
        <taxon>Viridiplantae</taxon>
        <taxon>Streptophyta</taxon>
        <taxon>Embryophyta</taxon>
        <taxon>Tracheophyta</taxon>
        <taxon>Spermatophyta</taxon>
        <taxon>Magnoliopsida</taxon>
        <taxon>eudicotyledons</taxon>
        <taxon>Gunneridae</taxon>
        <taxon>Pentapetalae</taxon>
        <taxon>asterids</taxon>
        <taxon>lamiids</taxon>
        <taxon>Lamiales</taxon>
        <taxon>Pedaliaceae</taxon>
        <taxon>Sesamum</taxon>
    </lineage>
</organism>
<evidence type="ECO:0000313" key="2">
    <source>
        <dbReference type="EMBL" id="KAL0348119.1"/>
    </source>
</evidence>
<dbReference type="InterPro" id="IPR006527">
    <property type="entry name" value="F-box-assoc_dom_typ1"/>
</dbReference>
<feature type="domain" description="F-box associated beta-propeller type 1" evidence="1">
    <location>
        <begin position="55"/>
        <end position="323"/>
    </location>
</feature>
<evidence type="ECO:0000259" key="1">
    <source>
        <dbReference type="Pfam" id="PF07734"/>
    </source>
</evidence>
<reference evidence="2" key="1">
    <citation type="submission" date="2020-06" db="EMBL/GenBank/DDBJ databases">
        <authorList>
            <person name="Li T."/>
            <person name="Hu X."/>
            <person name="Zhang T."/>
            <person name="Song X."/>
            <person name="Zhang H."/>
            <person name="Dai N."/>
            <person name="Sheng W."/>
            <person name="Hou X."/>
            <person name="Wei L."/>
        </authorList>
    </citation>
    <scope>NUCLEOTIDE SEQUENCE</scope>
    <source>
        <strain evidence="2">G01</strain>
        <tissue evidence="2">Leaf</tissue>
    </source>
</reference>